<organism evidence="7 8">
    <name type="scientific">Kingdonia uniflora</name>
    <dbReference type="NCBI Taxonomy" id="39325"/>
    <lineage>
        <taxon>Eukaryota</taxon>
        <taxon>Viridiplantae</taxon>
        <taxon>Streptophyta</taxon>
        <taxon>Embryophyta</taxon>
        <taxon>Tracheophyta</taxon>
        <taxon>Spermatophyta</taxon>
        <taxon>Magnoliopsida</taxon>
        <taxon>Ranunculales</taxon>
        <taxon>Circaeasteraceae</taxon>
        <taxon>Kingdonia</taxon>
    </lineage>
</organism>
<evidence type="ECO:0000313" key="7">
    <source>
        <dbReference type="EMBL" id="KAF6141060.1"/>
    </source>
</evidence>
<dbReference type="AlphaFoldDB" id="A0A7J7LEU1"/>
<keyword evidence="4" id="KW-0443">Lipid metabolism</keyword>
<comment type="caution">
    <text evidence="7">The sequence shown here is derived from an EMBL/GenBank/DDBJ whole genome shotgun (WGS) entry which is preliminary data.</text>
</comment>
<reference evidence="7 8" key="1">
    <citation type="journal article" date="2020" name="IScience">
        <title>Genome Sequencing of the Endangered Kingdonia uniflora (Circaeasteraceae, Ranunculales) Reveals Potential Mechanisms of Evolutionary Specialization.</title>
        <authorList>
            <person name="Sun Y."/>
            <person name="Deng T."/>
            <person name="Zhang A."/>
            <person name="Moore M.J."/>
            <person name="Landis J.B."/>
            <person name="Lin N."/>
            <person name="Zhang H."/>
            <person name="Zhang X."/>
            <person name="Huang J."/>
            <person name="Zhang X."/>
            <person name="Sun H."/>
            <person name="Wang H."/>
        </authorList>
    </citation>
    <scope>NUCLEOTIDE SEQUENCE [LARGE SCALE GENOMIC DNA]</scope>
    <source>
        <strain evidence="7">TB1705</strain>
        <tissue evidence="7">Leaf</tissue>
    </source>
</reference>
<dbReference type="GO" id="GO:0009807">
    <property type="term" value="P:lignan biosynthetic process"/>
    <property type="evidence" value="ECO:0007669"/>
    <property type="project" value="UniProtKB-ARBA"/>
</dbReference>
<dbReference type="InterPro" id="IPR002347">
    <property type="entry name" value="SDR_fam"/>
</dbReference>
<dbReference type="GO" id="GO:0006629">
    <property type="term" value="P:lipid metabolic process"/>
    <property type="evidence" value="ECO:0007669"/>
    <property type="project" value="UniProtKB-KW"/>
</dbReference>
<dbReference type="PRINTS" id="PR00080">
    <property type="entry name" value="SDRFAMILY"/>
</dbReference>
<keyword evidence="2" id="KW-0560">Oxidoreductase</keyword>
<dbReference type="PANTHER" id="PTHR43180:SF28">
    <property type="entry name" value="NAD(P)-BINDING ROSSMANN-FOLD SUPERFAMILY PROTEIN"/>
    <property type="match status" value="1"/>
</dbReference>
<evidence type="ECO:0000256" key="6">
    <source>
        <dbReference type="ARBA" id="ARBA00071098"/>
    </source>
</evidence>
<comment type="similarity">
    <text evidence="1">Belongs to the short-chain dehydrogenases/reductases (SDR) family.</text>
</comment>
<gene>
    <name evidence="7" type="ORF">GIB67_006505</name>
</gene>
<dbReference type="EMBL" id="JACGCM010002332">
    <property type="protein sequence ID" value="KAF6141060.1"/>
    <property type="molecule type" value="Genomic_DNA"/>
</dbReference>
<evidence type="ECO:0000256" key="2">
    <source>
        <dbReference type="ARBA" id="ARBA00023002"/>
    </source>
</evidence>
<dbReference type="SUPFAM" id="SSF51735">
    <property type="entry name" value="NAD(P)-binding Rossmann-fold domains"/>
    <property type="match status" value="1"/>
</dbReference>
<keyword evidence="3" id="KW-0520">NAD</keyword>
<evidence type="ECO:0000256" key="5">
    <source>
        <dbReference type="ARBA" id="ARBA00066949"/>
    </source>
</evidence>
<dbReference type="Pfam" id="PF13561">
    <property type="entry name" value="adh_short_C2"/>
    <property type="match status" value="1"/>
</dbReference>
<name>A0A7J7LEU1_9MAGN</name>
<dbReference type="Gene3D" id="3.40.50.720">
    <property type="entry name" value="NAD(P)-binding Rossmann-like Domain"/>
    <property type="match status" value="1"/>
</dbReference>
<evidence type="ECO:0000256" key="1">
    <source>
        <dbReference type="ARBA" id="ARBA00006484"/>
    </source>
</evidence>
<protein>
    <recommendedName>
        <fullName evidence="6">Secoisolariciresinol dehydrogenase</fullName>
        <ecNumber evidence="5">1.1.1.331</ecNumber>
    </recommendedName>
</protein>
<dbReference type="PANTHER" id="PTHR43180">
    <property type="entry name" value="3-OXOACYL-(ACYL-CARRIER-PROTEIN) REDUCTASE (AFU_ORTHOLOGUE AFUA_6G11210)"/>
    <property type="match status" value="1"/>
</dbReference>
<dbReference type="InterPro" id="IPR036291">
    <property type="entry name" value="NAD(P)-bd_dom_sf"/>
</dbReference>
<sequence length="305" mass="32068">MLKLGSRNLVSLRDLLVKKLSLHNNRGLSTSHTASRYRLKDKVALITGAATGIGKATASEFISNGAKVVIADIQSKLGQATTSELGPNATFISCDVTQESDVAAAVDFTVAQYGHLDIMFNNVGISGFTPFSIVDLNLKDFDLVINTNVRGVIAGIKHASRVMIPQRSGSILCTASVAGVIGGLAPATYSISKFAIIGTVKSVAAELSRYGIRVNCISPFVTATAFVLEEMAMMFPGVEASRLVQIAHSVGKFEGANCETLDIAKAALYLGSDDAKYVSGHNLVVDGGFSSFKSLDFAAPDQVAN</sequence>
<evidence type="ECO:0000313" key="8">
    <source>
        <dbReference type="Proteomes" id="UP000541444"/>
    </source>
</evidence>
<accession>A0A7J7LEU1</accession>
<keyword evidence="8" id="KW-1185">Reference proteome</keyword>
<dbReference type="GO" id="GO:0120529">
    <property type="term" value="F:secoisolariciresinol dehydrogenase activity"/>
    <property type="evidence" value="ECO:0007669"/>
    <property type="project" value="UniProtKB-EC"/>
</dbReference>
<evidence type="ECO:0000256" key="4">
    <source>
        <dbReference type="ARBA" id="ARBA00023098"/>
    </source>
</evidence>
<dbReference type="OrthoDB" id="294295at2759"/>
<proteinExistence type="inferred from homology"/>
<dbReference type="Proteomes" id="UP000541444">
    <property type="component" value="Unassembled WGS sequence"/>
</dbReference>
<dbReference type="FunFam" id="3.40.50.720:FF:000084">
    <property type="entry name" value="Short-chain dehydrogenase reductase"/>
    <property type="match status" value="1"/>
</dbReference>
<evidence type="ECO:0000256" key="3">
    <source>
        <dbReference type="ARBA" id="ARBA00023027"/>
    </source>
</evidence>
<dbReference type="EC" id="1.1.1.331" evidence="5"/>
<dbReference type="PRINTS" id="PR00081">
    <property type="entry name" value="GDHRDH"/>
</dbReference>